<dbReference type="EMBL" id="CM056811">
    <property type="protein sequence ID" value="KAJ8635616.1"/>
    <property type="molecule type" value="Genomic_DNA"/>
</dbReference>
<proteinExistence type="predicted"/>
<gene>
    <name evidence="1" type="ORF">MRB53_009883</name>
</gene>
<comment type="caution">
    <text evidence="1">The sequence shown here is derived from an EMBL/GenBank/DDBJ whole genome shotgun (WGS) entry which is preliminary data.</text>
</comment>
<accession>A0ACC2LRG4</accession>
<evidence type="ECO:0000313" key="2">
    <source>
        <dbReference type="Proteomes" id="UP001234297"/>
    </source>
</evidence>
<dbReference type="Proteomes" id="UP001234297">
    <property type="component" value="Chromosome 3"/>
</dbReference>
<name>A0ACC2LRG4_PERAE</name>
<keyword evidence="2" id="KW-1185">Reference proteome</keyword>
<sequence length="187" mass="21245">MDSNFGVPRELLGLQNQCSLYQPQLPLCHQSLCGTTVREEFSDATAIVDLAGAHTIFRSFPHTYGQPLAHFLRATAQVPNAQIITEHPPIRVGVVFCRRQSKSTDALWEEKYYYFIQWMGWKASHVALECALQSHSNTVFLREEVTTSKLTLFYLTKQVCDAVQAKAEQDKYHGVIFLPEELIESIP</sequence>
<protein>
    <submittedName>
        <fullName evidence="1">Uncharacterized protein</fullName>
    </submittedName>
</protein>
<evidence type="ECO:0000313" key="1">
    <source>
        <dbReference type="EMBL" id="KAJ8635616.1"/>
    </source>
</evidence>
<organism evidence="1 2">
    <name type="scientific">Persea americana</name>
    <name type="common">Avocado</name>
    <dbReference type="NCBI Taxonomy" id="3435"/>
    <lineage>
        <taxon>Eukaryota</taxon>
        <taxon>Viridiplantae</taxon>
        <taxon>Streptophyta</taxon>
        <taxon>Embryophyta</taxon>
        <taxon>Tracheophyta</taxon>
        <taxon>Spermatophyta</taxon>
        <taxon>Magnoliopsida</taxon>
        <taxon>Magnoliidae</taxon>
        <taxon>Laurales</taxon>
        <taxon>Lauraceae</taxon>
        <taxon>Persea</taxon>
    </lineage>
</organism>
<reference evidence="1 2" key="1">
    <citation type="journal article" date="2022" name="Hortic Res">
        <title>A haplotype resolved chromosomal level avocado genome allows analysis of novel avocado genes.</title>
        <authorList>
            <person name="Nath O."/>
            <person name="Fletcher S.J."/>
            <person name="Hayward A."/>
            <person name="Shaw L.M."/>
            <person name="Masouleh A.K."/>
            <person name="Furtado A."/>
            <person name="Henry R.J."/>
            <person name="Mitter N."/>
        </authorList>
    </citation>
    <scope>NUCLEOTIDE SEQUENCE [LARGE SCALE GENOMIC DNA]</scope>
    <source>
        <strain evidence="2">cv. Hass</strain>
    </source>
</reference>